<comment type="function">
    <text evidence="8">Part of the twin-arginine translocation (Tat) system that transports large folded proteins containing a characteristic twin-arginine motif in their signal peptide across the thylakoid membrane. Involved in delta pH-dependent protein transport required for chloroplast development, especially thylakoid membrane formation. TATC and TATB mediate precursor recognition, whereas TATA facilitates translocation.</text>
</comment>
<keyword evidence="5 10" id="KW-1133">Transmembrane helix</keyword>
<gene>
    <name evidence="11" type="ORF">Tco_1090280</name>
</gene>
<keyword evidence="3 10" id="KW-0812">Transmembrane</keyword>
<evidence type="ECO:0000256" key="10">
    <source>
        <dbReference type="SAM" id="Phobius"/>
    </source>
</evidence>
<feature type="compositionally biased region" description="Low complexity" evidence="9">
    <location>
        <begin position="193"/>
        <end position="207"/>
    </location>
</feature>
<dbReference type="Pfam" id="PF02416">
    <property type="entry name" value="TatA_B_E"/>
    <property type="match status" value="1"/>
</dbReference>
<evidence type="ECO:0000256" key="8">
    <source>
        <dbReference type="ARBA" id="ARBA00025340"/>
    </source>
</evidence>
<evidence type="ECO:0000256" key="4">
    <source>
        <dbReference type="ARBA" id="ARBA00022927"/>
    </source>
</evidence>
<organism evidence="11 12">
    <name type="scientific">Tanacetum coccineum</name>
    <dbReference type="NCBI Taxonomy" id="301880"/>
    <lineage>
        <taxon>Eukaryota</taxon>
        <taxon>Viridiplantae</taxon>
        <taxon>Streptophyta</taxon>
        <taxon>Embryophyta</taxon>
        <taxon>Tracheophyta</taxon>
        <taxon>Spermatophyta</taxon>
        <taxon>Magnoliopsida</taxon>
        <taxon>eudicotyledons</taxon>
        <taxon>Gunneridae</taxon>
        <taxon>Pentapetalae</taxon>
        <taxon>asterids</taxon>
        <taxon>campanulids</taxon>
        <taxon>Asterales</taxon>
        <taxon>Asteraceae</taxon>
        <taxon>Asteroideae</taxon>
        <taxon>Anthemideae</taxon>
        <taxon>Anthemidinae</taxon>
        <taxon>Tanacetum</taxon>
    </lineage>
</organism>
<evidence type="ECO:0000256" key="5">
    <source>
        <dbReference type="ARBA" id="ARBA00022989"/>
    </source>
</evidence>
<feature type="transmembrane region" description="Helical" evidence="10">
    <location>
        <begin position="87"/>
        <end position="111"/>
    </location>
</feature>
<feature type="compositionally biased region" description="Polar residues" evidence="9">
    <location>
        <begin position="177"/>
        <end position="187"/>
    </location>
</feature>
<feature type="compositionally biased region" description="Polar residues" evidence="9">
    <location>
        <begin position="248"/>
        <end position="259"/>
    </location>
</feature>
<keyword evidence="4" id="KW-0653">Protein transport</keyword>
<accession>A0ABQ5I5Z0</accession>
<dbReference type="InterPro" id="IPR003369">
    <property type="entry name" value="TatA/B/E"/>
</dbReference>
<proteinExistence type="predicted"/>
<dbReference type="NCBIfam" id="TIGR01411">
    <property type="entry name" value="tatAE"/>
    <property type="match status" value="1"/>
</dbReference>
<protein>
    <submittedName>
        <fullName evidence="11">Sec-independent protein translocase protein TATB, chloroplastic</fullName>
    </submittedName>
</protein>
<feature type="compositionally biased region" description="Polar residues" evidence="9">
    <location>
        <begin position="217"/>
        <end position="237"/>
    </location>
</feature>
<keyword evidence="2" id="KW-0813">Transport</keyword>
<sequence>MSSTIINPKYTYHPSSPLIIRKPPIYASQISCSKTLKIQSLKWVSNWNGLRNNGFSVSLKSLNFVFVMVLNLHCYDIEKRKKCTGKGVYASLFGVGAPEALVIGVVALLVFGPKGLAEVAKNLGKTLRAFQPTIRELQEVSREFKSTLEKEIGLDEIQNPVQGSYTSNTVRPPPSQASPDTLQNSQLKVGPPDTATTTEDSQATTTTLDVVPVDPQETATTSGVGPVDSQETTTAPTVSEEDSKPTDDTTNGSTSSKLYTSEELLKVTAEQLKAVTSQHKRQIVGV</sequence>
<feature type="region of interest" description="Disordered" evidence="9">
    <location>
        <begin position="155"/>
        <end position="260"/>
    </location>
</feature>
<reference evidence="11" key="2">
    <citation type="submission" date="2022-01" db="EMBL/GenBank/DDBJ databases">
        <authorList>
            <person name="Yamashiro T."/>
            <person name="Shiraishi A."/>
            <person name="Satake H."/>
            <person name="Nakayama K."/>
        </authorList>
    </citation>
    <scope>NUCLEOTIDE SEQUENCE</scope>
</reference>
<evidence type="ECO:0000313" key="12">
    <source>
        <dbReference type="Proteomes" id="UP001151760"/>
    </source>
</evidence>
<reference evidence="11" key="1">
    <citation type="journal article" date="2022" name="Int. J. Mol. Sci.">
        <title>Draft Genome of Tanacetum Coccineum: Genomic Comparison of Closely Related Tanacetum-Family Plants.</title>
        <authorList>
            <person name="Yamashiro T."/>
            <person name="Shiraishi A."/>
            <person name="Nakayama K."/>
            <person name="Satake H."/>
        </authorList>
    </citation>
    <scope>NUCLEOTIDE SEQUENCE</scope>
</reference>
<evidence type="ECO:0000256" key="6">
    <source>
        <dbReference type="ARBA" id="ARBA00023010"/>
    </source>
</evidence>
<comment type="subcellular location">
    <subcellularLocation>
        <location evidence="1">Plastid</location>
        <location evidence="1">Chloroplast thylakoid membrane</location>
        <topology evidence="1">Single-pass membrane protein</topology>
    </subcellularLocation>
</comment>
<comment type="caution">
    <text evidence="11">The sequence shown here is derived from an EMBL/GenBank/DDBJ whole genome shotgun (WGS) entry which is preliminary data.</text>
</comment>
<dbReference type="EMBL" id="BQNB010020326">
    <property type="protein sequence ID" value="GJT94762.1"/>
    <property type="molecule type" value="Genomic_DNA"/>
</dbReference>
<evidence type="ECO:0000256" key="1">
    <source>
        <dbReference type="ARBA" id="ARBA00004581"/>
    </source>
</evidence>
<dbReference type="Gene3D" id="1.20.5.3310">
    <property type="match status" value="1"/>
</dbReference>
<dbReference type="Proteomes" id="UP001151760">
    <property type="component" value="Unassembled WGS sequence"/>
</dbReference>
<evidence type="ECO:0000256" key="2">
    <source>
        <dbReference type="ARBA" id="ARBA00022448"/>
    </source>
</evidence>
<keyword evidence="6" id="KW-0811">Translocation</keyword>
<evidence type="ECO:0000256" key="9">
    <source>
        <dbReference type="SAM" id="MobiDB-lite"/>
    </source>
</evidence>
<dbReference type="PANTHER" id="PTHR33162">
    <property type="entry name" value="SEC-INDEPENDENT PROTEIN TRANSLOCASE PROTEIN TATA, CHLOROPLASTIC"/>
    <property type="match status" value="1"/>
</dbReference>
<evidence type="ECO:0000256" key="3">
    <source>
        <dbReference type="ARBA" id="ARBA00022692"/>
    </source>
</evidence>
<evidence type="ECO:0000256" key="7">
    <source>
        <dbReference type="ARBA" id="ARBA00023136"/>
    </source>
</evidence>
<evidence type="ECO:0000313" key="11">
    <source>
        <dbReference type="EMBL" id="GJT94762.1"/>
    </source>
</evidence>
<dbReference type="PANTHER" id="PTHR33162:SF3">
    <property type="entry name" value="SEC-INDEPENDENT PROTEIN TRANSLOCASE PROTEIN TATB, CHLOROPLASTIC"/>
    <property type="match status" value="1"/>
</dbReference>
<feature type="compositionally biased region" description="Polar residues" evidence="9">
    <location>
        <begin position="159"/>
        <end position="170"/>
    </location>
</feature>
<keyword evidence="12" id="KW-1185">Reference proteome</keyword>
<dbReference type="InterPro" id="IPR006312">
    <property type="entry name" value="TatA/E"/>
</dbReference>
<keyword evidence="7 10" id="KW-0472">Membrane</keyword>
<name>A0ABQ5I5Z0_9ASTR</name>